<accession>A0A7G9Y1T8</accession>
<name>A0A7G9Y1T8_9EURY</name>
<organism evidence="1">
    <name type="scientific">Candidatus Methanogaster sp. ANME-2c ERB4</name>
    <dbReference type="NCBI Taxonomy" id="2759911"/>
    <lineage>
        <taxon>Archaea</taxon>
        <taxon>Methanobacteriati</taxon>
        <taxon>Methanobacteriota</taxon>
        <taxon>Stenosarchaea group</taxon>
        <taxon>Methanomicrobia</taxon>
        <taxon>Methanosarcinales</taxon>
        <taxon>ANME-2 cluster</taxon>
        <taxon>Candidatus Methanogasteraceae</taxon>
        <taxon>Candidatus Methanogaster</taxon>
    </lineage>
</organism>
<reference evidence="1" key="1">
    <citation type="submission" date="2020-06" db="EMBL/GenBank/DDBJ databases">
        <title>Unique genomic features of the anaerobic methanotrophic archaea.</title>
        <authorList>
            <person name="Chadwick G.L."/>
            <person name="Skennerton C.T."/>
            <person name="Laso-Perez R."/>
            <person name="Leu A.O."/>
            <person name="Speth D.R."/>
            <person name="Yu H."/>
            <person name="Morgan-Lang C."/>
            <person name="Hatzenpichler R."/>
            <person name="Goudeau D."/>
            <person name="Malmstrom R."/>
            <person name="Brazelton W.J."/>
            <person name="Woyke T."/>
            <person name="Hallam S.J."/>
            <person name="Tyson G.W."/>
            <person name="Wegener G."/>
            <person name="Boetius A."/>
            <person name="Orphan V."/>
        </authorList>
    </citation>
    <scope>NUCLEOTIDE SEQUENCE</scope>
</reference>
<gene>
    <name evidence="1" type="ORF">CHNKNPLH_00001</name>
</gene>
<proteinExistence type="predicted"/>
<dbReference type="EMBL" id="MT630693">
    <property type="protein sequence ID" value="QNO41972.1"/>
    <property type="molecule type" value="Genomic_DNA"/>
</dbReference>
<protein>
    <submittedName>
        <fullName evidence="1">Uncharacterized protein</fullName>
    </submittedName>
</protein>
<dbReference type="AlphaFoldDB" id="A0A7G9Y1T8"/>
<sequence length="158" mass="17509">MIDITSTITPTPPSHCIKLLKNCRVCESSDGCAIIVRPVPVQPDMLSKYASRNGVWEPSIKGIAQKSGAMSQPSAAIVMACLASSTSSVLKRYLRHNPRRRDADAGIRQPGIIKYSRKMIGTTITDNRTPPSTIRRSPMLRHRIVRSFDGKIWAPSYF</sequence>
<evidence type="ECO:0000313" key="1">
    <source>
        <dbReference type="EMBL" id="QNO41972.1"/>
    </source>
</evidence>